<sequence>MKNIIFYFSDQQRWDTVNEEVTPNLMQLASEGVLFENSFTCQPVCGPARSCLQSGMYATETGCYTNAIALPRDITPLAEYFNNAGYQTAYIGKWHLGSDKYPGIGVHCEKTAVPRDRQGKYQYWRAADCLEFTSHGYDGYVFDENGNRIDFKGYRADCINDFALEYLDKRDKSKPFFMFVSQLEPHHQNDRNRFEGYRETIEKYRDYPLPDDLTFLKGDYKEMYPDYISAINRLDYNVGRLVDKLKALGIYDDTIILYTSDHGCHFKTRNMEYKRSCHESSIHTPLIIKGGGFSGGRRDKRLVSLIDLPPTMLSMAGIKIPKQFKGCDLTAQTDDPETQRKCVFMQISESQCGRAVRTDRFKYSVRDINPSGYLHENSRVYFEDYLYDLKLDPNEKNNLVKNPKYAHIRREMKYLLFEEMQKAGEEMPVIFPAIKRRKK</sequence>
<dbReference type="SUPFAM" id="SSF53649">
    <property type="entry name" value="Alkaline phosphatase-like"/>
    <property type="match status" value="1"/>
</dbReference>
<dbReference type="GO" id="GO:0046872">
    <property type="term" value="F:metal ion binding"/>
    <property type="evidence" value="ECO:0007669"/>
    <property type="project" value="UniProtKB-KW"/>
</dbReference>
<evidence type="ECO:0000313" key="6">
    <source>
        <dbReference type="EMBL" id="HIW85979.1"/>
    </source>
</evidence>
<keyword evidence="2" id="KW-0479">Metal-binding</keyword>
<reference evidence="6" key="1">
    <citation type="journal article" date="2021" name="PeerJ">
        <title>Extensive microbial diversity within the chicken gut microbiome revealed by metagenomics and culture.</title>
        <authorList>
            <person name="Gilroy R."/>
            <person name="Ravi A."/>
            <person name="Getino M."/>
            <person name="Pursley I."/>
            <person name="Horton D.L."/>
            <person name="Alikhan N.F."/>
            <person name="Baker D."/>
            <person name="Gharbi K."/>
            <person name="Hall N."/>
            <person name="Watson M."/>
            <person name="Adriaenssens E.M."/>
            <person name="Foster-Nyarko E."/>
            <person name="Jarju S."/>
            <person name="Secka A."/>
            <person name="Antonio M."/>
            <person name="Oren A."/>
            <person name="Chaudhuri R.R."/>
            <person name="La Ragione R."/>
            <person name="Hildebrand F."/>
            <person name="Pallen M.J."/>
        </authorList>
    </citation>
    <scope>NUCLEOTIDE SEQUENCE</scope>
    <source>
        <strain evidence="6">421</strain>
    </source>
</reference>
<name>A0A9D1UFJ9_9FIRM</name>
<evidence type="ECO:0000256" key="1">
    <source>
        <dbReference type="ARBA" id="ARBA00008779"/>
    </source>
</evidence>
<keyword evidence="4" id="KW-0106">Calcium</keyword>
<dbReference type="GO" id="GO:0004065">
    <property type="term" value="F:arylsulfatase activity"/>
    <property type="evidence" value="ECO:0007669"/>
    <property type="project" value="TreeGrafter"/>
</dbReference>
<proteinExistence type="inferred from homology"/>
<evidence type="ECO:0000256" key="4">
    <source>
        <dbReference type="ARBA" id="ARBA00022837"/>
    </source>
</evidence>
<organism evidence="6 7">
    <name type="scientific">Candidatus Eubacterium faecipullorum</name>
    <dbReference type="NCBI Taxonomy" id="2838571"/>
    <lineage>
        <taxon>Bacteria</taxon>
        <taxon>Bacillati</taxon>
        <taxon>Bacillota</taxon>
        <taxon>Clostridia</taxon>
        <taxon>Eubacteriales</taxon>
        <taxon>Eubacteriaceae</taxon>
        <taxon>Eubacterium</taxon>
    </lineage>
</organism>
<reference evidence="6" key="2">
    <citation type="submission" date="2021-04" db="EMBL/GenBank/DDBJ databases">
        <authorList>
            <person name="Gilroy R."/>
        </authorList>
    </citation>
    <scope>NUCLEOTIDE SEQUENCE</scope>
    <source>
        <strain evidence="6">421</strain>
    </source>
</reference>
<evidence type="ECO:0000313" key="7">
    <source>
        <dbReference type="Proteomes" id="UP000824205"/>
    </source>
</evidence>
<dbReference type="InterPro" id="IPR050738">
    <property type="entry name" value="Sulfatase"/>
</dbReference>
<dbReference type="InterPro" id="IPR024607">
    <property type="entry name" value="Sulfatase_CS"/>
</dbReference>
<dbReference type="PROSITE" id="PS00149">
    <property type="entry name" value="SULFATASE_2"/>
    <property type="match status" value="1"/>
</dbReference>
<accession>A0A9D1UFJ9</accession>
<dbReference type="Pfam" id="PF00884">
    <property type="entry name" value="Sulfatase"/>
    <property type="match status" value="1"/>
</dbReference>
<dbReference type="InterPro" id="IPR017850">
    <property type="entry name" value="Alkaline_phosphatase_core_sf"/>
</dbReference>
<comment type="similarity">
    <text evidence="1">Belongs to the sulfatase family.</text>
</comment>
<evidence type="ECO:0000256" key="2">
    <source>
        <dbReference type="ARBA" id="ARBA00022723"/>
    </source>
</evidence>
<protein>
    <submittedName>
        <fullName evidence="6">Sulfatase-like hydrolase/transferase</fullName>
    </submittedName>
</protein>
<keyword evidence="3 6" id="KW-0378">Hydrolase</keyword>
<gene>
    <name evidence="6" type="ORF">IAA48_05730</name>
</gene>
<dbReference type="PANTHER" id="PTHR42693:SF33">
    <property type="entry name" value="ARYLSULFATASE"/>
    <property type="match status" value="1"/>
</dbReference>
<dbReference type="AlphaFoldDB" id="A0A9D1UFJ9"/>
<evidence type="ECO:0000259" key="5">
    <source>
        <dbReference type="Pfam" id="PF00884"/>
    </source>
</evidence>
<feature type="domain" description="Sulfatase N-terminal" evidence="5">
    <location>
        <begin position="2"/>
        <end position="318"/>
    </location>
</feature>
<dbReference type="EMBL" id="DXGE01000024">
    <property type="protein sequence ID" value="HIW85979.1"/>
    <property type="molecule type" value="Genomic_DNA"/>
</dbReference>
<evidence type="ECO:0000256" key="3">
    <source>
        <dbReference type="ARBA" id="ARBA00022801"/>
    </source>
</evidence>
<dbReference type="InterPro" id="IPR000917">
    <property type="entry name" value="Sulfatase_N"/>
</dbReference>
<dbReference type="Proteomes" id="UP000824205">
    <property type="component" value="Unassembled WGS sequence"/>
</dbReference>
<comment type="caution">
    <text evidence="6">The sequence shown here is derived from an EMBL/GenBank/DDBJ whole genome shotgun (WGS) entry which is preliminary data.</text>
</comment>
<dbReference type="Gene3D" id="3.40.720.10">
    <property type="entry name" value="Alkaline Phosphatase, subunit A"/>
    <property type="match status" value="1"/>
</dbReference>
<dbReference type="PANTHER" id="PTHR42693">
    <property type="entry name" value="ARYLSULFATASE FAMILY MEMBER"/>
    <property type="match status" value="1"/>
</dbReference>